<proteinExistence type="predicted"/>
<gene>
    <name evidence="1" type="ORF">LCGC14_1855300</name>
</gene>
<sequence length="31" mass="3668">ERIKTRLSTILQLKEELNNVNEIFQKILVKG</sequence>
<evidence type="ECO:0000313" key="1">
    <source>
        <dbReference type="EMBL" id="KKL95372.1"/>
    </source>
</evidence>
<feature type="non-terminal residue" evidence="1">
    <location>
        <position position="1"/>
    </location>
</feature>
<comment type="caution">
    <text evidence="1">The sequence shown here is derived from an EMBL/GenBank/DDBJ whole genome shotgun (WGS) entry which is preliminary data.</text>
</comment>
<accession>A0A0F9J8D5</accession>
<protein>
    <submittedName>
        <fullName evidence="1">Uncharacterized protein</fullName>
    </submittedName>
</protein>
<name>A0A0F9J8D5_9ZZZZ</name>
<reference evidence="1" key="1">
    <citation type="journal article" date="2015" name="Nature">
        <title>Complex archaea that bridge the gap between prokaryotes and eukaryotes.</title>
        <authorList>
            <person name="Spang A."/>
            <person name="Saw J.H."/>
            <person name="Jorgensen S.L."/>
            <person name="Zaremba-Niedzwiedzka K."/>
            <person name="Martijn J."/>
            <person name="Lind A.E."/>
            <person name="van Eijk R."/>
            <person name="Schleper C."/>
            <person name="Guy L."/>
            <person name="Ettema T.J."/>
        </authorList>
    </citation>
    <scope>NUCLEOTIDE SEQUENCE</scope>
</reference>
<dbReference type="AlphaFoldDB" id="A0A0F9J8D5"/>
<organism evidence="1">
    <name type="scientific">marine sediment metagenome</name>
    <dbReference type="NCBI Taxonomy" id="412755"/>
    <lineage>
        <taxon>unclassified sequences</taxon>
        <taxon>metagenomes</taxon>
        <taxon>ecological metagenomes</taxon>
    </lineage>
</organism>
<dbReference type="EMBL" id="LAZR01018692">
    <property type="protein sequence ID" value="KKL95372.1"/>
    <property type="molecule type" value="Genomic_DNA"/>
</dbReference>